<dbReference type="SUPFAM" id="SSF51430">
    <property type="entry name" value="NAD(P)-linked oxidoreductase"/>
    <property type="match status" value="1"/>
</dbReference>
<dbReference type="RefSeq" id="WP_380599791.1">
    <property type="nucleotide sequence ID" value="NZ_JBHSDU010000003.1"/>
</dbReference>
<dbReference type="PANTHER" id="PTHR43312">
    <property type="entry name" value="D-THREO-ALDOSE 1-DEHYDROGENASE"/>
    <property type="match status" value="1"/>
</dbReference>
<dbReference type="Proteomes" id="UP001595904">
    <property type="component" value="Unassembled WGS sequence"/>
</dbReference>
<proteinExistence type="predicted"/>
<dbReference type="Pfam" id="PF00248">
    <property type="entry name" value="Aldo_ket_red"/>
    <property type="match status" value="1"/>
</dbReference>
<dbReference type="PANTHER" id="PTHR43312:SF1">
    <property type="entry name" value="NADP-DEPENDENT OXIDOREDUCTASE DOMAIN-CONTAINING PROTEIN"/>
    <property type="match status" value="1"/>
</dbReference>
<evidence type="ECO:0000313" key="3">
    <source>
        <dbReference type="Proteomes" id="UP001595904"/>
    </source>
</evidence>
<accession>A0ABV8SWQ9</accession>
<dbReference type="Gene3D" id="3.20.20.100">
    <property type="entry name" value="NADP-dependent oxidoreductase domain"/>
    <property type="match status" value="1"/>
</dbReference>
<dbReference type="EMBL" id="JBHSDU010000003">
    <property type="protein sequence ID" value="MFC4311442.1"/>
    <property type="molecule type" value="Genomic_DNA"/>
</dbReference>
<protein>
    <submittedName>
        <fullName evidence="2">Aldo/keto reductase</fullName>
    </submittedName>
</protein>
<reference evidence="3" key="1">
    <citation type="journal article" date="2019" name="Int. J. Syst. Evol. Microbiol.">
        <title>The Global Catalogue of Microorganisms (GCM) 10K type strain sequencing project: providing services to taxonomists for standard genome sequencing and annotation.</title>
        <authorList>
            <consortium name="The Broad Institute Genomics Platform"/>
            <consortium name="The Broad Institute Genome Sequencing Center for Infectious Disease"/>
            <person name="Wu L."/>
            <person name="Ma J."/>
        </authorList>
    </citation>
    <scope>NUCLEOTIDE SEQUENCE [LARGE SCALE GENOMIC DNA]</scope>
    <source>
        <strain evidence="3">CGMCC 1.10759</strain>
    </source>
</reference>
<organism evidence="2 3">
    <name type="scientific">Steroidobacter flavus</name>
    <dbReference type="NCBI Taxonomy" id="1842136"/>
    <lineage>
        <taxon>Bacteria</taxon>
        <taxon>Pseudomonadati</taxon>
        <taxon>Pseudomonadota</taxon>
        <taxon>Gammaproteobacteria</taxon>
        <taxon>Steroidobacterales</taxon>
        <taxon>Steroidobacteraceae</taxon>
        <taxon>Steroidobacter</taxon>
    </lineage>
</organism>
<name>A0ABV8SWQ9_9GAMM</name>
<comment type="caution">
    <text evidence="2">The sequence shown here is derived from an EMBL/GenBank/DDBJ whole genome shotgun (WGS) entry which is preliminary data.</text>
</comment>
<gene>
    <name evidence="2" type="ORF">ACFPN2_20245</name>
</gene>
<dbReference type="InterPro" id="IPR053135">
    <property type="entry name" value="AKR2_Oxidoreductase"/>
</dbReference>
<dbReference type="InterPro" id="IPR023210">
    <property type="entry name" value="NADP_OxRdtase_dom"/>
</dbReference>
<dbReference type="CDD" id="cd19095">
    <property type="entry name" value="AKR_PA4992-like"/>
    <property type="match status" value="1"/>
</dbReference>
<evidence type="ECO:0000313" key="2">
    <source>
        <dbReference type="EMBL" id="MFC4311442.1"/>
    </source>
</evidence>
<evidence type="ECO:0000259" key="1">
    <source>
        <dbReference type="Pfam" id="PF00248"/>
    </source>
</evidence>
<sequence>MSSVFTRREVLQGGVAAGVGLALSGAIAEAADLPQITKPIPSTGEKLPVVGLGTNQYSVTAPEEIAARREVLENFPKLGAKVIDTARGYGESEVVIGNLLKELGNRDQIFLATKTPNRGDPKAGDGELELAFQRLQTDRIDLLQIHNFNGIEALFPKLQEWKQAKKVRYIGITTSTDDQYPQVVDALNKLKFDFLQIDYSIDNRGSEEKILPLAKEKGVAVLTNVPLGGRRGSVLAKVQGKPLPAWAADYDATSWAQLFLKYNISHPAVTAVIPGTTKLTHLKDNQLAGRGRLPDAKGRKKIEDLWATLSA</sequence>
<dbReference type="PROSITE" id="PS51318">
    <property type="entry name" value="TAT"/>
    <property type="match status" value="1"/>
</dbReference>
<dbReference type="InterPro" id="IPR006311">
    <property type="entry name" value="TAT_signal"/>
</dbReference>
<feature type="domain" description="NADP-dependent oxidoreductase" evidence="1">
    <location>
        <begin position="50"/>
        <end position="290"/>
    </location>
</feature>
<keyword evidence="3" id="KW-1185">Reference proteome</keyword>
<dbReference type="InterPro" id="IPR036812">
    <property type="entry name" value="NAD(P)_OxRdtase_dom_sf"/>
</dbReference>